<evidence type="ECO:0000256" key="6">
    <source>
        <dbReference type="ARBA" id="ARBA00023186"/>
    </source>
</evidence>
<dbReference type="PROSITE" id="PS01071">
    <property type="entry name" value="GRPE"/>
    <property type="match status" value="1"/>
</dbReference>
<proteinExistence type="inferred from homology"/>
<comment type="subcellular location">
    <subcellularLocation>
        <location evidence="1 10">Cytoplasm</location>
    </subcellularLocation>
</comment>
<dbReference type="RefSeq" id="WP_086274217.1">
    <property type="nucleotide sequence ID" value="NZ_NGKU01000001.1"/>
</dbReference>
<dbReference type="Gene3D" id="3.90.20.20">
    <property type="match status" value="1"/>
</dbReference>
<evidence type="ECO:0000256" key="14">
    <source>
        <dbReference type="SAM" id="MobiDB-lite"/>
    </source>
</evidence>
<dbReference type="PANTHER" id="PTHR21237:SF23">
    <property type="entry name" value="GRPE PROTEIN HOMOLOG, MITOCHONDRIAL"/>
    <property type="match status" value="1"/>
</dbReference>
<gene>
    <name evidence="10" type="primary">grpE</name>
    <name evidence="15" type="ORF">A5886_001318</name>
</gene>
<dbReference type="FunFam" id="2.30.22.10:FF:000001">
    <property type="entry name" value="Protein GrpE"/>
    <property type="match status" value="1"/>
</dbReference>
<keyword evidence="5 10" id="KW-0346">Stress response</keyword>
<dbReference type="InterPro" id="IPR013805">
    <property type="entry name" value="GrpE_CC"/>
</dbReference>
<dbReference type="SUPFAM" id="SSF58014">
    <property type="entry name" value="Coiled-coil domain of nucleotide exchange factor GrpE"/>
    <property type="match status" value="1"/>
</dbReference>
<comment type="function">
    <text evidence="7 10 11">Participates actively in the response to hyperosmotic and heat shock by preventing the aggregation of stress-denatured proteins, in association with DnaK and GrpE. It is the nucleotide exchange factor for DnaK and may function as a thermosensor. Unfolded proteins bind initially to DnaJ; upon interaction with the DnaJ-bound protein, DnaK hydrolyzes its bound ATP, resulting in the formation of a stable complex. GrpE releases ADP from DnaK; ATP binding to DnaK triggers the release of the substrate protein, thus completing the reaction cycle. Several rounds of ATP-dependent interactions between DnaJ, DnaK and GrpE are required for fully efficient folding.</text>
</comment>
<comment type="caution">
    <text evidence="15">The sequence shown here is derived from an EMBL/GenBank/DDBJ whole genome shotgun (WGS) entry which is preliminary data.</text>
</comment>
<dbReference type="HAMAP" id="MF_01151">
    <property type="entry name" value="GrpE"/>
    <property type="match status" value="1"/>
</dbReference>
<keyword evidence="13" id="KW-0175">Coiled coil</keyword>
<comment type="subunit">
    <text evidence="3 10">Homodimer.</text>
</comment>
<evidence type="ECO:0000256" key="4">
    <source>
        <dbReference type="ARBA" id="ARBA00022490"/>
    </source>
</evidence>
<dbReference type="GO" id="GO:0042803">
    <property type="term" value="F:protein homodimerization activity"/>
    <property type="evidence" value="ECO:0007669"/>
    <property type="project" value="InterPro"/>
</dbReference>
<evidence type="ECO:0000256" key="10">
    <source>
        <dbReference type="HAMAP-Rule" id="MF_01151"/>
    </source>
</evidence>
<dbReference type="CDD" id="cd00446">
    <property type="entry name" value="GrpE"/>
    <property type="match status" value="1"/>
</dbReference>
<dbReference type="STRING" id="1834191.A5886_001318"/>
<dbReference type="GO" id="GO:0006457">
    <property type="term" value="P:protein folding"/>
    <property type="evidence" value="ECO:0007669"/>
    <property type="project" value="InterPro"/>
</dbReference>
<dbReference type="NCBIfam" id="NF010753">
    <property type="entry name" value="PRK14156.1"/>
    <property type="match status" value="1"/>
</dbReference>
<evidence type="ECO:0000313" key="16">
    <source>
        <dbReference type="Proteomes" id="UP000195043"/>
    </source>
</evidence>
<dbReference type="OrthoDB" id="9812586at2"/>
<evidence type="ECO:0000256" key="2">
    <source>
        <dbReference type="ARBA" id="ARBA00009054"/>
    </source>
</evidence>
<dbReference type="SUPFAM" id="SSF51064">
    <property type="entry name" value="Head domain of nucleotide exchange factor GrpE"/>
    <property type="match status" value="1"/>
</dbReference>
<organism evidence="15 16">
    <name type="scientific">Candidatus Enterococcus testudinis</name>
    <dbReference type="NCBI Taxonomy" id="1834191"/>
    <lineage>
        <taxon>Bacteria</taxon>
        <taxon>Bacillati</taxon>
        <taxon>Bacillota</taxon>
        <taxon>Bacilli</taxon>
        <taxon>Lactobacillales</taxon>
        <taxon>Enterococcaceae</taxon>
        <taxon>Enterococcus</taxon>
    </lineage>
</organism>
<dbReference type="NCBIfam" id="NF010759">
    <property type="entry name" value="PRK14162.1"/>
    <property type="match status" value="1"/>
</dbReference>
<evidence type="ECO:0000256" key="8">
    <source>
        <dbReference type="ARBA" id="ARBA00072274"/>
    </source>
</evidence>
<dbReference type="GO" id="GO:0051087">
    <property type="term" value="F:protein-folding chaperone binding"/>
    <property type="evidence" value="ECO:0007669"/>
    <property type="project" value="InterPro"/>
</dbReference>
<dbReference type="Gene3D" id="2.30.22.10">
    <property type="entry name" value="Head domain of nucleotide exchange factor GrpE"/>
    <property type="match status" value="1"/>
</dbReference>
<protein>
    <recommendedName>
        <fullName evidence="8 10">Protein GrpE</fullName>
    </recommendedName>
    <alternativeName>
        <fullName evidence="9 10">HSP-70 cofactor</fullName>
    </alternativeName>
</protein>
<evidence type="ECO:0000256" key="12">
    <source>
        <dbReference type="RuleBase" id="RU004478"/>
    </source>
</evidence>
<dbReference type="GO" id="GO:0000774">
    <property type="term" value="F:adenyl-nucleotide exchange factor activity"/>
    <property type="evidence" value="ECO:0007669"/>
    <property type="project" value="InterPro"/>
</dbReference>
<evidence type="ECO:0000256" key="3">
    <source>
        <dbReference type="ARBA" id="ARBA00011738"/>
    </source>
</evidence>
<dbReference type="PANTHER" id="PTHR21237">
    <property type="entry name" value="GRPE PROTEIN"/>
    <property type="match status" value="1"/>
</dbReference>
<evidence type="ECO:0000256" key="11">
    <source>
        <dbReference type="RuleBase" id="RU000639"/>
    </source>
</evidence>
<keyword evidence="16" id="KW-1185">Reference proteome</keyword>
<evidence type="ECO:0000256" key="7">
    <source>
        <dbReference type="ARBA" id="ARBA00053401"/>
    </source>
</evidence>
<dbReference type="PRINTS" id="PR00773">
    <property type="entry name" value="GRPEPROTEIN"/>
</dbReference>
<dbReference type="InterPro" id="IPR009012">
    <property type="entry name" value="GrpE_head"/>
</dbReference>
<accession>A0A242A680</accession>
<dbReference type="Pfam" id="PF01025">
    <property type="entry name" value="GrpE"/>
    <property type="match status" value="1"/>
</dbReference>
<evidence type="ECO:0000256" key="9">
    <source>
        <dbReference type="ARBA" id="ARBA00076414"/>
    </source>
</evidence>
<reference evidence="15 16" key="1">
    <citation type="submission" date="2017-05" db="EMBL/GenBank/DDBJ databases">
        <title>The Genome Sequence of Enterococcus sp. 8G7_MSG3316.</title>
        <authorList>
            <consortium name="The Broad Institute Genomics Platform"/>
            <consortium name="The Broad Institute Genomic Center for Infectious Diseases"/>
            <person name="Earl A."/>
            <person name="Manson A."/>
            <person name="Schwartman J."/>
            <person name="Gilmore M."/>
            <person name="Abouelleil A."/>
            <person name="Cao P."/>
            <person name="Chapman S."/>
            <person name="Cusick C."/>
            <person name="Shea T."/>
            <person name="Young S."/>
            <person name="Neafsey D."/>
            <person name="Nusbaum C."/>
            <person name="Birren B."/>
        </authorList>
    </citation>
    <scope>NUCLEOTIDE SEQUENCE [LARGE SCALE GENOMIC DNA]</scope>
    <source>
        <strain evidence="15 16">8G7_MSG3316</strain>
    </source>
</reference>
<dbReference type="AlphaFoldDB" id="A0A242A680"/>
<comment type="similarity">
    <text evidence="2 10 12">Belongs to the GrpE family.</text>
</comment>
<keyword evidence="4 10" id="KW-0963">Cytoplasm</keyword>
<feature type="coiled-coil region" evidence="13">
    <location>
        <begin position="35"/>
        <end position="83"/>
    </location>
</feature>
<evidence type="ECO:0000313" key="15">
    <source>
        <dbReference type="EMBL" id="OTN76241.1"/>
    </source>
</evidence>
<sequence>MTEKDEQVNEDVVQGTEETIEPSEEAIDTAGISETEVEKTEVELLQEKNNELEDQFLRARAEIANITSRNRNERETLQKYRSQDLGKKLLPAIDNLERAMAADVGEEQAANLKKGVEMVLESLRQALKEEGIEEIPAEGVSFDPNLHQAVQTVPATDDVPADTIVNVLQKGYKLHDRVLRASMVIVAQ</sequence>
<dbReference type="GO" id="GO:0051082">
    <property type="term" value="F:unfolded protein binding"/>
    <property type="evidence" value="ECO:0007669"/>
    <property type="project" value="TreeGrafter"/>
</dbReference>
<feature type="region of interest" description="Disordered" evidence="14">
    <location>
        <begin position="1"/>
        <end position="34"/>
    </location>
</feature>
<dbReference type="NCBIfam" id="NF010738">
    <property type="entry name" value="PRK14140.1"/>
    <property type="match status" value="1"/>
</dbReference>
<evidence type="ECO:0000256" key="13">
    <source>
        <dbReference type="SAM" id="Coils"/>
    </source>
</evidence>
<name>A0A242A680_9ENTE</name>
<evidence type="ECO:0000256" key="1">
    <source>
        <dbReference type="ARBA" id="ARBA00004496"/>
    </source>
</evidence>
<dbReference type="Proteomes" id="UP000195043">
    <property type="component" value="Unassembled WGS sequence"/>
</dbReference>
<dbReference type="InterPro" id="IPR000740">
    <property type="entry name" value="GrpE"/>
</dbReference>
<dbReference type="GO" id="GO:0005737">
    <property type="term" value="C:cytoplasm"/>
    <property type="evidence" value="ECO:0007669"/>
    <property type="project" value="UniProtKB-SubCell"/>
</dbReference>
<keyword evidence="6 10" id="KW-0143">Chaperone</keyword>
<feature type="compositionally biased region" description="Acidic residues" evidence="14">
    <location>
        <begin position="18"/>
        <end position="27"/>
    </location>
</feature>
<evidence type="ECO:0000256" key="5">
    <source>
        <dbReference type="ARBA" id="ARBA00023016"/>
    </source>
</evidence>
<dbReference type="EMBL" id="NGKU01000001">
    <property type="protein sequence ID" value="OTN76241.1"/>
    <property type="molecule type" value="Genomic_DNA"/>
</dbReference>